<accession>A0A1W7CSR4</accession>
<evidence type="ECO:0000259" key="2">
    <source>
        <dbReference type="Pfam" id="PF01370"/>
    </source>
</evidence>
<sequence>MGATGTIGTGVVRRLAGDPRVESVLGLSRRPPGPLPPGAAWTAADITATARLDRLFSGADAVIHLACLFQPAHRPEVTWRTNVLGTERVFAAVARAGVPALVHASSVVAYAPGPKERRVPESWPTHGWPTAPYPREKAYAERLLDAFEHRHPGPRVVRLRPGVVIGADTAPQQRRLFAGPFFPTRRPPRPLRIVPDLPRLRFQALHADDAADAFCRAALGDARGAFNIAADPVIDARLLADLCGARRVPLPRAPVRAAVDAAWHLRLLPTSAPMLDAVLAFPLMDTARARHELGWRPRHSAAEAAARFLHGLRHGGGRTPPLRRRLPGGRLGEAATGAGERP</sequence>
<organism evidence="3 4">
    <name type="scientific">Streptomyces marincola</name>
    <dbReference type="NCBI Taxonomy" id="2878388"/>
    <lineage>
        <taxon>Bacteria</taxon>
        <taxon>Bacillati</taxon>
        <taxon>Actinomycetota</taxon>
        <taxon>Actinomycetes</taxon>
        <taxon>Kitasatosporales</taxon>
        <taxon>Streptomycetaceae</taxon>
        <taxon>Streptomyces</taxon>
    </lineage>
</organism>
<dbReference type="EMBL" id="CP021121">
    <property type="protein sequence ID" value="ARQ67785.1"/>
    <property type="molecule type" value="Genomic_DNA"/>
</dbReference>
<dbReference type="InterPro" id="IPR051783">
    <property type="entry name" value="NAD(P)-dependent_oxidoreduct"/>
</dbReference>
<dbReference type="GO" id="GO:0005737">
    <property type="term" value="C:cytoplasm"/>
    <property type="evidence" value="ECO:0007669"/>
    <property type="project" value="TreeGrafter"/>
</dbReference>
<dbReference type="SUPFAM" id="SSF51735">
    <property type="entry name" value="NAD(P)-binding Rossmann-fold domains"/>
    <property type="match status" value="1"/>
</dbReference>
<keyword evidence="4" id="KW-1185">Reference proteome</keyword>
<feature type="domain" description="NAD-dependent epimerase/dehydratase" evidence="2">
    <location>
        <begin position="1"/>
        <end position="229"/>
    </location>
</feature>
<feature type="compositionally biased region" description="Basic residues" evidence="1">
    <location>
        <begin position="312"/>
        <end position="327"/>
    </location>
</feature>
<reference evidence="3 4" key="1">
    <citation type="submission" date="2017-05" db="EMBL/GenBank/DDBJ databases">
        <title>Complete genome sequence of Streptomyces sp. SCSIO 03032 revealed the diverse biosynthetic pathways for its bioactive secondary metabolites.</title>
        <authorList>
            <person name="Ma L."/>
            <person name="Zhu Y."/>
            <person name="Zhang W."/>
            <person name="Zhang G."/>
            <person name="Tian X."/>
            <person name="Zhang S."/>
            <person name="Zhang C."/>
        </authorList>
    </citation>
    <scope>NUCLEOTIDE SEQUENCE [LARGE SCALE GENOMIC DNA]</scope>
    <source>
        <strain evidence="3 4">SCSIO 03032</strain>
    </source>
</reference>
<protein>
    <submittedName>
        <fullName evidence="3">NAD-dependent epimerase</fullName>
    </submittedName>
</protein>
<gene>
    <name evidence="3" type="ORF">CAG99_02115</name>
</gene>
<dbReference type="OrthoDB" id="3338687at2"/>
<dbReference type="KEGG" id="smao:CAG99_02115"/>
<dbReference type="PANTHER" id="PTHR48079">
    <property type="entry name" value="PROTEIN YEEZ"/>
    <property type="match status" value="1"/>
</dbReference>
<name>A0A1W7CSR4_9ACTN</name>
<dbReference type="InterPro" id="IPR036291">
    <property type="entry name" value="NAD(P)-bd_dom_sf"/>
</dbReference>
<evidence type="ECO:0000256" key="1">
    <source>
        <dbReference type="SAM" id="MobiDB-lite"/>
    </source>
</evidence>
<proteinExistence type="predicted"/>
<evidence type="ECO:0000313" key="3">
    <source>
        <dbReference type="EMBL" id="ARQ67785.1"/>
    </source>
</evidence>
<dbReference type="InterPro" id="IPR001509">
    <property type="entry name" value="Epimerase_deHydtase"/>
</dbReference>
<dbReference type="PANTHER" id="PTHR48079:SF6">
    <property type="entry name" value="NAD(P)-BINDING DOMAIN-CONTAINING PROTEIN-RELATED"/>
    <property type="match status" value="1"/>
</dbReference>
<evidence type="ECO:0000313" key="4">
    <source>
        <dbReference type="Proteomes" id="UP000194218"/>
    </source>
</evidence>
<dbReference type="AlphaFoldDB" id="A0A1W7CSR4"/>
<dbReference type="Gene3D" id="3.40.50.720">
    <property type="entry name" value="NAD(P)-binding Rossmann-like Domain"/>
    <property type="match status" value="1"/>
</dbReference>
<dbReference type="Proteomes" id="UP000194218">
    <property type="component" value="Chromosome"/>
</dbReference>
<dbReference type="RefSeq" id="WP_086157308.1">
    <property type="nucleotide sequence ID" value="NZ_CP021121.1"/>
</dbReference>
<dbReference type="Pfam" id="PF01370">
    <property type="entry name" value="Epimerase"/>
    <property type="match status" value="1"/>
</dbReference>
<feature type="region of interest" description="Disordered" evidence="1">
    <location>
        <begin position="312"/>
        <end position="342"/>
    </location>
</feature>
<dbReference type="GO" id="GO:0004029">
    <property type="term" value="F:aldehyde dehydrogenase (NAD+) activity"/>
    <property type="evidence" value="ECO:0007669"/>
    <property type="project" value="TreeGrafter"/>
</dbReference>